<reference evidence="2 3" key="1">
    <citation type="submission" date="2021-03" db="EMBL/GenBank/DDBJ databases">
        <title>Sequencing the genomes of 1000 actinobacteria strains.</title>
        <authorList>
            <person name="Klenk H.-P."/>
        </authorList>
    </citation>
    <scope>NUCLEOTIDE SEQUENCE [LARGE SCALE GENOMIC DNA]</scope>
    <source>
        <strain evidence="2 3">DSM 24221</strain>
    </source>
</reference>
<dbReference type="Pfam" id="PF00005">
    <property type="entry name" value="ABC_tran"/>
    <property type="match status" value="1"/>
</dbReference>
<dbReference type="RefSeq" id="WP_165132478.1">
    <property type="nucleotide sequence ID" value="NZ_CP049253.1"/>
</dbReference>
<organism evidence="2 3">
    <name type="scientific">Microbacterium amylolyticum</name>
    <dbReference type="NCBI Taxonomy" id="936337"/>
    <lineage>
        <taxon>Bacteria</taxon>
        <taxon>Bacillati</taxon>
        <taxon>Actinomycetota</taxon>
        <taxon>Actinomycetes</taxon>
        <taxon>Micrococcales</taxon>
        <taxon>Microbacteriaceae</taxon>
        <taxon>Microbacterium</taxon>
    </lineage>
</organism>
<dbReference type="Proteomes" id="UP001519362">
    <property type="component" value="Unassembled WGS sequence"/>
</dbReference>
<protein>
    <submittedName>
        <fullName evidence="2">ABC-type multidrug transport system fused ATPase/permease subunit</fullName>
    </submittedName>
</protein>
<evidence type="ECO:0000313" key="2">
    <source>
        <dbReference type="EMBL" id="MBP2435572.1"/>
    </source>
</evidence>
<comment type="caution">
    <text evidence="2">The sequence shown here is derived from an EMBL/GenBank/DDBJ whole genome shotgun (WGS) entry which is preliminary data.</text>
</comment>
<dbReference type="SUPFAM" id="SSF52540">
    <property type="entry name" value="P-loop containing nucleoside triphosphate hydrolases"/>
    <property type="match status" value="1"/>
</dbReference>
<feature type="domain" description="ABC transporter" evidence="1">
    <location>
        <begin position="2"/>
        <end position="31"/>
    </location>
</feature>
<dbReference type="PANTHER" id="PTHR43394:SF1">
    <property type="entry name" value="ATP-BINDING CASSETTE SUB-FAMILY B MEMBER 10, MITOCHONDRIAL"/>
    <property type="match status" value="1"/>
</dbReference>
<dbReference type="InterPro" id="IPR027417">
    <property type="entry name" value="P-loop_NTPase"/>
</dbReference>
<name>A0ABS4ZED8_9MICO</name>
<dbReference type="PANTHER" id="PTHR43394">
    <property type="entry name" value="ATP-DEPENDENT PERMEASE MDL1, MITOCHONDRIAL"/>
    <property type="match status" value="1"/>
</dbReference>
<evidence type="ECO:0000313" key="3">
    <source>
        <dbReference type="Proteomes" id="UP001519362"/>
    </source>
</evidence>
<proteinExistence type="predicted"/>
<sequence>MRFSQGQRARVAVARALLSDPRVLVLDAPTASLDHAADAALMDALRRSGHRAVLLISHRLSKIAAADRVVSVERG</sequence>
<dbReference type="Gene3D" id="3.40.50.300">
    <property type="entry name" value="P-loop containing nucleotide triphosphate hydrolases"/>
    <property type="match status" value="1"/>
</dbReference>
<keyword evidence="3" id="KW-1185">Reference proteome</keyword>
<dbReference type="InterPro" id="IPR003439">
    <property type="entry name" value="ABC_transporter-like_ATP-bd"/>
</dbReference>
<dbReference type="EMBL" id="JAGIOL010000001">
    <property type="protein sequence ID" value="MBP2435572.1"/>
    <property type="molecule type" value="Genomic_DNA"/>
</dbReference>
<accession>A0ABS4ZED8</accession>
<gene>
    <name evidence="2" type="ORF">JOF34_000158</name>
</gene>
<dbReference type="InterPro" id="IPR039421">
    <property type="entry name" value="Type_1_exporter"/>
</dbReference>
<evidence type="ECO:0000259" key="1">
    <source>
        <dbReference type="Pfam" id="PF00005"/>
    </source>
</evidence>